<dbReference type="RefSeq" id="XP_026680246.1">
    <property type="nucleotide sequence ID" value="XM_026824445.1"/>
</dbReference>
<keyword evidence="1" id="KW-0812">Transmembrane</keyword>
<evidence type="ECO:0000313" key="4">
    <source>
        <dbReference type="RefSeq" id="XP_026680246.1"/>
    </source>
</evidence>
<reference evidence="4" key="1">
    <citation type="submission" date="2025-08" db="UniProtKB">
        <authorList>
            <consortium name="RefSeq"/>
        </authorList>
    </citation>
    <scope>IDENTIFICATION</scope>
</reference>
<keyword evidence="3" id="KW-1185">Reference proteome</keyword>
<accession>A0A3Q0IVE0</accession>
<keyword evidence="2" id="KW-0732">Signal</keyword>
<feature type="transmembrane region" description="Helical" evidence="1">
    <location>
        <begin position="260"/>
        <end position="280"/>
    </location>
</feature>
<dbReference type="AlphaFoldDB" id="A0A3Q0IVE0"/>
<keyword evidence="1" id="KW-1133">Transmembrane helix</keyword>
<keyword evidence="1" id="KW-0472">Membrane</keyword>
<gene>
    <name evidence="4" type="primary">LOC103510392</name>
</gene>
<evidence type="ECO:0000313" key="3">
    <source>
        <dbReference type="Proteomes" id="UP000079169"/>
    </source>
</evidence>
<dbReference type="KEGG" id="dci:103510392"/>
<dbReference type="GeneID" id="103510392"/>
<evidence type="ECO:0000256" key="2">
    <source>
        <dbReference type="SAM" id="SignalP"/>
    </source>
</evidence>
<protein>
    <submittedName>
        <fullName evidence="4">Uncharacterized protein LOC103510392</fullName>
    </submittedName>
</protein>
<dbReference type="InterPro" id="IPR012464">
    <property type="entry name" value="DUF1676"/>
</dbReference>
<feature type="signal peptide" evidence="2">
    <location>
        <begin position="1"/>
        <end position="19"/>
    </location>
</feature>
<dbReference type="PANTHER" id="PTHR21879:SF22">
    <property type="entry name" value="FI03362P-RELATED"/>
    <property type="match status" value="1"/>
</dbReference>
<organism evidence="3 4">
    <name type="scientific">Diaphorina citri</name>
    <name type="common">Asian citrus psyllid</name>
    <dbReference type="NCBI Taxonomy" id="121845"/>
    <lineage>
        <taxon>Eukaryota</taxon>
        <taxon>Metazoa</taxon>
        <taxon>Ecdysozoa</taxon>
        <taxon>Arthropoda</taxon>
        <taxon>Hexapoda</taxon>
        <taxon>Insecta</taxon>
        <taxon>Pterygota</taxon>
        <taxon>Neoptera</taxon>
        <taxon>Paraneoptera</taxon>
        <taxon>Hemiptera</taxon>
        <taxon>Sternorrhyncha</taxon>
        <taxon>Psylloidea</taxon>
        <taxon>Psyllidae</taxon>
        <taxon>Diaphorininae</taxon>
        <taxon>Diaphorina</taxon>
    </lineage>
</organism>
<feature type="chain" id="PRO_5018149490" evidence="2">
    <location>
        <begin position="20"/>
        <end position="329"/>
    </location>
</feature>
<dbReference type="PANTHER" id="PTHR21879">
    <property type="entry name" value="FI03362P-RELATED-RELATED"/>
    <property type="match status" value="1"/>
</dbReference>
<proteinExistence type="predicted"/>
<name>A0A3Q0IVE0_DIACI</name>
<dbReference type="GO" id="GO:0016020">
    <property type="term" value="C:membrane"/>
    <property type="evidence" value="ECO:0007669"/>
    <property type="project" value="TreeGrafter"/>
</dbReference>
<dbReference type="Proteomes" id="UP000079169">
    <property type="component" value="Unplaced"/>
</dbReference>
<dbReference type="Pfam" id="PF07898">
    <property type="entry name" value="DUF1676"/>
    <property type="match status" value="1"/>
</dbReference>
<evidence type="ECO:0000256" key="1">
    <source>
        <dbReference type="SAM" id="Phobius"/>
    </source>
</evidence>
<dbReference type="PaxDb" id="121845-A0A3Q0IVE0"/>
<sequence length="329" mass="36179">MYTLSLALAILSCLHFSSTSTVDPSFDIPSPLPPPKTQTSLLSDLLLKNECFTSFNNLKHSPRPFPTSSKMYTLSLALAVLSCLHFSSTSTVDPSFDIPSPLPPPKTQTSLLSDLLLKNECFTSFNNLKQISVCLKTKLLLNLNELIRSNKTIELNSYVTLVKSKPVSDVDNRIDETSNAIPDERSMGDESEQLSGLIWKKVWQFFQTRSVRLNLDNDNAGVDDEGRKKKDKDKGGMMLMMAMGMGGMMMQMMMGKVAMIAMKALVIGKIALILSGIMALKKLTQNSGGGSAHSTSAASSDWSSRRIYLEENPSDLAYRAFAPTLTTKK</sequence>